<dbReference type="Proteomes" id="UP000176634">
    <property type="component" value="Unassembled WGS sequence"/>
</dbReference>
<evidence type="ECO:0000313" key="5">
    <source>
        <dbReference type="Proteomes" id="UP000176634"/>
    </source>
</evidence>
<feature type="domain" description="GHMP kinase C-terminal" evidence="3">
    <location>
        <begin position="198"/>
        <end position="268"/>
    </location>
</feature>
<name>A0A1F6PB64_9BACT</name>
<dbReference type="Gene3D" id="3.30.230.10">
    <property type="match status" value="1"/>
</dbReference>
<dbReference type="EMBL" id="MFRA01000001">
    <property type="protein sequence ID" value="OGH93405.1"/>
    <property type="molecule type" value="Genomic_DNA"/>
</dbReference>
<evidence type="ECO:0000313" key="4">
    <source>
        <dbReference type="EMBL" id="OGH93405.1"/>
    </source>
</evidence>
<evidence type="ECO:0008006" key="6">
    <source>
        <dbReference type="Google" id="ProtNLM"/>
    </source>
</evidence>
<dbReference type="GO" id="GO:0005524">
    <property type="term" value="F:ATP binding"/>
    <property type="evidence" value="ECO:0007669"/>
    <property type="project" value="InterPro"/>
</dbReference>
<dbReference type="GO" id="GO:0016301">
    <property type="term" value="F:kinase activity"/>
    <property type="evidence" value="ECO:0007669"/>
    <property type="project" value="UniProtKB-KW"/>
</dbReference>
<proteinExistence type="predicted"/>
<dbReference type="Pfam" id="PF00288">
    <property type="entry name" value="GHMP_kinases_N"/>
    <property type="match status" value="1"/>
</dbReference>
<reference evidence="4 5" key="1">
    <citation type="journal article" date="2016" name="Nat. Commun.">
        <title>Thousands of microbial genomes shed light on interconnected biogeochemical processes in an aquifer system.</title>
        <authorList>
            <person name="Anantharaman K."/>
            <person name="Brown C.T."/>
            <person name="Hug L.A."/>
            <person name="Sharon I."/>
            <person name="Castelle C.J."/>
            <person name="Probst A.J."/>
            <person name="Thomas B.C."/>
            <person name="Singh A."/>
            <person name="Wilkins M.J."/>
            <person name="Karaoz U."/>
            <person name="Brodie E.L."/>
            <person name="Williams K.H."/>
            <person name="Hubbard S.S."/>
            <person name="Banfield J.F."/>
        </authorList>
    </citation>
    <scope>NUCLEOTIDE SEQUENCE [LARGE SCALE GENOMIC DNA]</scope>
</reference>
<dbReference type="InterPro" id="IPR014721">
    <property type="entry name" value="Ribsml_uS5_D2-typ_fold_subgr"/>
</dbReference>
<sequence length="283" mass="31506">MKYFGQQFSHHGELIQGIFMENGVSKKALITLKSNQWKSLASYETQGPDGLEIFPSHKVKALNAARLACIKLSIPVKGTVRIIESPPEQIGLGSSTADILAVIYAIEKSTRKHLDQEEILSITSQSENGTDSVMYNNAVLFDFKNRLVIEDFKKPLPSFFVVGFNADKKGGVFCFPANYPMISEEDATRYDLMRKRLRSAISSSNREELANLATESAYIRQKYTPKPNWNEILELREKSGALGIQIAHSGMVVGLMFADKQSAEKAKELASHHGFSPWVCEVG</sequence>
<dbReference type="Pfam" id="PF08544">
    <property type="entry name" value="GHMP_kinases_C"/>
    <property type="match status" value="1"/>
</dbReference>
<evidence type="ECO:0000256" key="1">
    <source>
        <dbReference type="ARBA" id="ARBA00022777"/>
    </source>
</evidence>
<dbReference type="InterPro" id="IPR006204">
    <property type="entry name" value="GHMP_kinase_N_dom"/>
</dbReference>
<comment type="caution">
    <text evidence="4">The sequence shown here is derived from an EMBL/GenBank/DDBJ whole genome shotgun (WGS) entry which is preliminary data.</text>
</comment>
<dbReference type="InterPro" id="IPR013750">
    <property type="entry name" value="GHMP_kinase_C_dom"/>
</dbReference>
<keyword evidence="1" id="KW-0418">Kinase</keyword>
<dbReference type="InterPro" id="IPR020568">
    <property type="entry name" value="Ribosomal_Su5_D2-typ_SF"/>
</dbReference>
<feature type="domain" description="GHMP kinase N-terminal" evidence="2">
    <location>
        <begin position="65"/>
        <end position="129"/>
    </location>
</feature>
<dbReference type="AlphaFoldDB" id="A0A1F6PB64"/>
<gene>
    <name evidence="4" type="ORF">A2563_02240</name>
</gene>
<keyword evidence="1" id="KW-0808">Transferase</keyword>
<protein>
    <recommendedName>
        <fullName evidence="6">GHMP kinase N-terminal domain-containing protein</fullName>
    </recommendedName>
</protein>
<organism evidence="4 5">
    <name type="scientific">Candidatus Magasanikbacteria bacterium RIFOXYD1_FULL_40_23</name>
    <dbReference type="NCBI Taxonomy" id="1798705"/>
    <lineage>
        <taxon>Bacteria</taxon>
        <taxon>Candidatus Magasanikiibacteriota</taxon>
    </lineage>
</organism>
<accession>A0A1F6PB64</accession>
<evidence type="ECO:0000259" key="2">
    <source>
        <dbReference type="Pfam" id="PF00288"/>
    </source>
</evidence>
<evidence type="ECO:0000259" key="3">
    <source>
        <dbReference type="Pfam" id="PF08544"/>
    </source>
</evidence>
<dbReference type="SUPFAM" id="SSF54211">
    <property type="entry name" value="Ribosomal protein S5 domain 2-like"/>
    <property type="match status" value="1"/>
</dbReference>